<comment type="caution">
    <text evidence="2">The sequence shown here is derived from an EMBL/GenBank/DDBJ whole genome shotgun (WGS) entry which is preliminary data.</text>
</comment>
<evidence type="ECO:0000313" key="3">
    <source>
        <dbReference type="Proteomes" id="UP000450676"/>
    </source>
</evidence>
<dbReference type="EMBL" id="WWCU01000029">
    <property type="protein sequence ID" value="MYN09924.1"/>
    <property type="molecule type" value="Genomic_DNA"/>
</dbReference>
<dbReference type="Pfam" id="PF13453">
    <property type="entry name" value="Zn_ribbon_TFIIB"/>
    <property type="match status" value="1"/>
</dbReference>
<feature type="domain" description="Transcription factor zinc-finger" evidence="1">
    <location>
        <begin position="59"/>
        <end position="97"/>
    </location>
</feature>
<gene>
    <name evidence="2" type="ORF">GTP77_21630</name>
</gene>
<name>A0A7X4KN42_9BURK</name>
<evidence type="ECO:0000313" key="2">
    <source>
        <dbReference type="EMBL" id="MYN09924.1"/>
    </source>
</evidence>
<dbReference type="AlphaFoldDB" id="A0A7X4KN42"/>
<proteinExistence type="predicted"/>
<keyword evidence="3" id="KW-1185">Reference proteome</keyword>
<accession>A0A7X4KN42</accession>
<sequence length="145" mass="15466">MLCPVDDAQLTLASFGGHRIHRCPQCLGVSLSGSLLPELRAHVALQLHQQRDSAGVQPCPVDGQAMKPIDYQGVAMCACRQCLGLWLEAGQFSRLLELVEPPRQADLSNIGQCVPGSSSSSSIDGLGDILEFASDVFDVLGNFTD</sequence>
<evidence type="ECO:0000259" key="1">
    <source>
        <dbReference type="Pfam" id="PF13453"/>
    </source>
</evidence>
<protein>
    <recommendedName>
        <fullName evidence="1">Transcription factor zinc-finger domain-containing protein</fullName>
    </recommendedName>
</protein>
<dbReference type="Proteomes" id="UP000450676">
    <property type="component" value="Unassembled WGS sequence"/>
</dbReference>
<dbReference type="InterPro" id="IPR027392">
    <property type="entry name" value="TF_Znf"/>
</dbReference>
<organism evidence="2 3">
    <name type="scientific">Pseudoduganella aquatica</name>
    <dbReference type="NCBI Taxonomy" id="2660641"/>
    <lineage>
        <taxon>Bacteria</taxon>
        <taxon>Pseudomonadati</taxon>
        <taxon>Pseudomonadota</taxon>
        <taxon>Betaproteobacteria</taxon>
        <taxon>Burkholderiales</taxon>
        <taxon>Oxalobacteraceae</taxon>
        <taxon>Telluria group</taxon>
        <taxon>Pseudoduganella</taxon>
    </lineage>
</organism>
<reference evidence="2 3" key="1">
    <citation type="submission" date="2019-12" db="EMBL/GenBank/DDBJ databases">
        <title>Novel species isolated from a subtropical stream in China.</title>
        <authorList>
            <person name="Lu H."/>
        </authorList>
    </citation>
    <scope>NUCLEOTIDE SEQUENCE [LARGE SCALE GENOMIC DNA]</scope>
    <source>
        <strain evidence="2 3">FT127W</strain>
    </source>
</reference>